<organism evidence="2 3">
    <name type="scientific">Trichodelitschia bisporula</name>
    <dbReference type="NCBI Taxonomy" id="703511"/>
    <lineage>
        <taxon>Eukaryota</taxon>
        <taxon>Fungi</taxon>
        <taxon>Dikarya</taxon>
        <taxon>Ascomycota</taxon>
        <taxon>Pezizomycotina</taxon>
        <taxon>Dothideomycetes</taxon>
        <taxon>Dothideomycetes incertae sedis</taxon>
        <taxon>Phaeotrichales</taxon>
        <taxon>Phaeotrichaceae</taxon>
        <taxon>Trichodelitschia</taxon>
    </lineage>
</organism>
<feature type="region of interest" description="Disordered" evidence="1">
    <location>
        <begin position="154"/>
        <end position="173"/>
    </location>
</feature>
<proteinExistence type="predicted"/>
<dbReference type="EMBL" id="ML996705">
    <property type="protein sequence ID" value="KAF2396948.1"/>
    <property type="molecule type" value="Genomic_DNA"/>
</dbReference>
<dbReference type="AlphaFoldDB" id="A0A6G1HLK4"/>
<evidence type="ECO:0000313" key="3">
    <source>
        <dbReference type="Proteomes" id="UP000799640"/>
    </source>
</evidence>
<feature type="compositionally biased region" description="Basic residues" evidence="1">
    <location>
        <begin position="161"/>
        <end position="171"/>
    </location>
</feature>
<reference evidence="2" key="1">
    <citation type="journal article" date="2020" name="Stud. Mycol.">
        <title>101 Dothideomycetes genomes: a test case for predicting lifestyles and emergence of pathogens.</title>
        <authorList>
            <person name="Haridas S."/>
            <person name="Albert R."/>
            <person name="Binder M."/>
            <person name="Bloem J."/>
            <person name="Labutti K."/>
            <person name="Salamov A."/>
            <person name="Andreopoulos B."/>
            <person name="Baker S."/>
            <person name="Barry K."/>
            <person name="Bills G."/>
            <person name="Bluhm B."/>
            <person name="Cannon C."/>
            <person name="Castanera R."/>
            <person name="Culley D."/>
            <person name="Daum C."/>
            <person name="Ezra D."/>
            <person name="Gonzalez J."/>
            <person name="Henrissat B."/>
            <person name="Kuo A."/>
            <person name="Liang C."/>
            <person name="Lipzen A."/>
            <person name="Lutzoni F."/>
            <person name="Magnuson J."/>
            <person name="Mondo S."/>
            <person name="Nolan M."/>
            <person name="Ohm R."/>
            <person name="Pangilinan J."/>
            <person name="Park H.-J."/>
            <person name="Ramirez L."/>
            <person name="Alfaro M."/>
            <person name="Sun H."/>
            <person name="Tritt A."/>
            <person name="Yoshinaga Y."/>
            <person name="Zwiers L.-H."/>
            <person name="Turgeon B."/>
            <person name="Goodwin S."/>
            <person name="Spatafora J."/>
            <person name="Crous P."/>
            <person name="Grigoriev I."/>
        </authorList>
    </citation>
    <scope>NUCLEOTIDE SEQUENCE</scope>
    <source>
        <strain evidence="2">CBS 262.69</strain>
    </source>
</reference>
<evidence type="ECO:0000256" key="1">
    <source>
        <dbReference type="SAM" id="MobiDB-lite"/>
    </source>
</evidence>
<accession>A0A6G1HLK4</accession>
<evidence type="ECO:0000313" key="2">
    <source>
        <dbReference type="EMBL" id="KAF2396948.1"/>
    </source>
</evidence>
<sequence>MLQRWMPSHSPGSVYIAVLAVLTARQGTHPHPQHARRWPRTGPLLRRLMSLDGLTDGTSARWRLLSRTAGCPWESTVSHLPTFPVQPNGFDFLAPPDARERMRLGEGRHERRCDVPSPSMTLAIRSLPAGGYEGTQEQSETANANLLQPVAPFPRRPSAASHHRRDRKPAVRSRAYTREAVRYADSRVMSMIRPCNWLGSASFRNTMPGHHSGTSMSPRRTLCS</sequence>
<dbReference type="Proteomes" id="UP000799640">
    <property type="component" value="Unassembled WGS sequence"/>
</dbReference>
<gene>
    <name evidence="2" type="ORF">EJ06DRAFT_533660</name>
</gene>
<protein>
    <submittedName>
        <fullName evidence="2">Uncharacterized protein</fullName>
    </submittedName>
</protein>
<name>A0A6G1HLK4_9PEZI</name>
<keyword evidence="3" id="KW-1185">Reference proteome</keyword>